<dbReference type="PANTHER" id="PTHR24346:SF82">
    <property type="entry name" value="KP78A-RELATED"/>
    <property type="match status" value="1"/>
</dbReference>
<evidence type="ECO:0000256" key="2">
    <source>
        <dbReference type="ARBA" id="ARBA00022679"/>
    </source>
</evidence>
<protein>
    <submittedName>
        <fullName evidence="9">MAP/microtubule affinity-regulating kinase 3</fullName>
    </submittedName>
</protein>
<dbReference type="Gene3D" id="1.10.510.10">
    <property type="entry name" value="Transferase(Phosphotransferase) domain 1"/>
    <property type="match status" value="1"/>
</dbReference>
<dbReference type="PROSITE" id="PS00108">
    <property type="entry name" value="PROTEIN_KINASE_ST"/>
    <property type="match status" value="1"/>
</dbReference>
<comment type="caution">
    <text evidence="9">The sequence shown here is derived from an EMBL/GenBank/DDBJ whole genome shotgun (WGS) entry which is preliminary data.</text>
</comment>
<evidence type="ECO:0000313" key="9">
    <source>
        <dbReference type="EMBL" id="KAJ4460276.1"/>
    </source>
</evidence>
<evidence type="ECO:0000256" key="1">
    <source>
        <dbReference type="ARBA" id="ARBA00022527"/>
    </source>
</evidence>
<evidence type="ECO:0000256" key="3">
    <source>
        <dbReference type="ARBA" id="ARBA00022741"/>
    </source>
</evidence>
<dbReference type="PROSITE" id="PS50011">
    <property type="entry name" value="PROTEIN_KINASE_DOM"/>
    <property type="match status" value="1"/>
</dbReference>
<feature type="domain" description="Protein kinase" evidence="8">
    <location>
        <begin position="7"/>
        <end position="262"/>
    </location>
</feature>
<keyword evidence="3 6" id="KW-0547">Nucleotide-binding</keyword>
<dbReference type="InterPro" id="IPR017441">
    <property type="entry name" value="Protein_kinase_ATP_BS"/>
</dbReference>
<evidence type="ECO:0000256" key="4">
    <source>
        <dbReference type="ARBA" id="ARBA00022777"/>
    </source>
</evidence>
<dbReference type="PANTHER" id="PTHR24346">
    <property type="entry name" value="MAP/MICROTUBULE AFFINITY-REGULATING KINASE"/>
    <property type="match status" value="1"/>
</dbReference>
<dbReference type="EMBL" id="JAPMOS010000014">
    <property type="protein sequence ID" value="KAJ4460276.1"/>
    <property type="molecule type" value="Genomic_DNA"/>
</dbReference>
<dbReference type="SUPFAM" id="SSF56112">
    <property type="entry name" value="Protein kinase-like (PK-like)"/>
    <property type="match status" value="1"/>
</dbReference>
<keyword evidence="2" id="KW-0808">Transferase</keyword>
<evidence type="ECO:0000256" key="6">
    <source>
        <dbReference type="PROSITE-ProRule" id="PRU10141"/>
    </source>
</evidence>
<dbReference type="SMART" id="SM00220">
    <property type="entry name" value="S_TKc"/>
    <property type="match status" value="1"/>
</dbReference>
<dbReference type="Proteomes" id="UP001141327">
    <property type="component" value="Unassembled WGS sequence"/>
</dbReference>
<name>A0ABQ8UQG4_9EUKA</name>
<dbReference type="PROSITE" id="PS00107">
    <property type="entry name" value="PROTEIN_KINASE_ATP"/>
    <property type="match status" value="1"/>
</dbReference>
<reference evidence="9" key="1">
    <citation type="journal article" date="2022" name="bioRxiv">
        <title>Genomics of Preaxostyla Flagellates Illuminates Evolutionary Transitions and the Path Towards Mitochondrial Loss.</title>
        <authorList>
            <person name="Novak L.V.F."/>
            <person name="Treitli S.C."/>
            <person name="Pyrih J."/>
            <person name="Halakuc P."/>
            <person name="Pipaliya S.V."/>
            <person name="Vacek V."/>
            <person name="Brzon O."/>
            <person name="Soukal P."/>
            <person name="Eme L."/>
            <person name="Dacks J.B."/>
            <person name="Karnkowska A."/>
            <person name="Elias M."/>
            <person name="Hampl V."/>
        </authorList>
    </citation>
    <scope>NUCLEOTIDE SEQUENCE</scope>
    <source>
        <strain evidence="9">RCP-MX</strain>
    </source>
</reference>
<keyword evidence="4 9" id="KW-0418">Kinase</keyword>
<keyword evidence="10" id="KW-1185">Reference proteome</keyword>
<feature type="binding site" evidence="6">
    <location>
        <position position="36"/>
    </location>
    <ligand>
        <name>ATP</name>
        <dbReference type="ChEBI" id="CHEBI:30616"/>
    </ligand>
</feature>
<dbReference type="InterPro" id="IPR008271">
    <property type="entry name" value="Ser/Thr_kinase_AS"/>
</dbReference>
<evidence type="ECO:0000313" key="10">
    <source>
        <dbReference type="Proteomes" id="UP001141327"/>
    </source>
</evidence>
<evidence type="ECO:0000256" key="5">
    <source>
        <dbReference type="ARBA" id="ARBA00022840"/>
    </source>
</evidence>
<organism evidence="9 10">
    <name type="scientific">Paratrimastix pyriformis</name>
    <dbReference type="NCBI Taxonomy" id="342808"/>
    <lineage>
        <taxon>Eukaryota</taxon>
        <taxon>Metamonada</taxon>
        <taxon>Preaxostyla</taxon>
        <taxon>Paratrimastigidae</taxon>
        <taxon>Paratrimastix</taxon>
    </lineage>
</organism>
<dbReference type="Pfam" id="PF00069">
    <property type="entry name" value="Pkinase"/>
    <property type="match status" value="1"/>
</dbReference>
<gene>
    <name evidence="9" type="ORF">PAPYR_3677</name>
</gene>
<comment type="similarity">
    <text evidence="7">Belongs to the protein kinase superfamily.</text>
</comment>
<keyword evidence="5 6" id="KW-0067">ATP-binding</keyword>
<dbReference type="InterPro" id="IPR011009">
    <property type="entry name" value="Kinase-like_dom_sf"/>
</dbReference>
<sequence length="441" mass="48998">MPQIPGYQILKFLGEGATGKVYLAKRKSDGAQVAIKRIHIDAFDPTLKREIYLMQQLGKHENVIQLYDTKEIEDRLYIIMEYAAYGEFFDFVGAGMEQTMARYYFAQVCEGMKHIHSKGVCHRDLKLENILIDGNYQAKLADFGFSRLFTPGQMMRTVCGSPPWVAPEILLDVGYEGNTADIWSLGVLLFAMLSASLPVCERAQDGDPYYDNLKAKLYQYEPWTTLFAQPEYTEAADLIKRMLEADPLRRITLEEIMHHPWYLGSGQVPLQADIKAYMAAQRAAAVPAEAPALADEPVFRGHDEKAAAAAAAEDEAGQYRGSGDVAHISCDTLPIYEDATEGLPLPPQTLLFPHEDAPTVGAIMQRLERALRGLGLAVERDQDPEAHALEVARTVRPGVESGMRIDLYRNAAGVPLATAARKGEKTGFLQMWGDFVEALAH</sequence>
<evidence type="ECO:0000259" key="8">
    <source>
        <dbReference type="PROSITE" id="PS50011"/>
    </source>
</evidence>
<dbReference type="InterPro" id="IPR000719">
    <property type="entry name" value="Prot_kinase_dom"/>
</dbReference>
<evidence type="ECO:0000256" key="7">
    <source>
        <dbReference type="RuleBase" id="RU000304"/>
    </source>
</evidence>
<accession>A0ABQ8UQG4</accession>
<proteinExistence type="inferred from homology"/>
<keyword evidence="1 7" id="KW-0723">Serine/threonine-protein kinase</keyword>
<dbReference type="GO" id="GO:0016301">
    <property type="term" value="F:kinase activity"/>
    <property type="evidence" value="ECO:0007669"/>
    <property type="project" value="UniProtKB-KW"/>
</dbReference>